<organism evidence="9 10">
    <name type="scientific">Phragmitibacter flavus</name>
    <dbReference type="NCBI Taxonomy" id="2576071"/>
    <lineage>
        <taxon>Bacteria</taxon>
        <taxon>Pseudomonadati</taxon>
        <taxon>Verrucomicrobiota</taxon>
        <taxon>Verrucomicrobiia</taxon>
        <taxon>Verrucomicrobiales</taxon>
        <taxon>Verrucomicrobiaceae</taxon>
        <taxon>Phragmitibacter</taxon>
    </lineage>
</organism>
<keyword evidence="2" id="KW-0813">Transport</keyword>
<feature type="transmembrane region" description="Helical" evidence="7">
    <location>
        <begin position="5"/>
        <end position="22"/>
    </location>
</feature>
<feature type="transmembrane region" description="Helical" evidence="7">
    <location>
        <begin position="511"/>
        <end position="534"/>
    </location>
</feature>
<feature type="transmembrane region" description="Helical" evidence="7">
    <location>
        <begin position="57"/>
        <end position="75"/>
    </location>
</feature>
<evidence type="ECO:0000256" key="4">
    <source>
        <dbReference type="ARBA" id="ARBA00022737"/>
    </source>
</evidence>
<reference evidence="9 10" key="1">
    <citation type="submission" date="2019-05" db="EMBL/GenBank/DDBJ databases">
        <title>Verrucobacter flavum gen. nov., sp. nov. a new member of the family Verrucomicrobiaceae.</title>
        <authorList>
            <person name="Szuroczki S."/>
            <person name="Abbaszade G."/>
            <person name="Szabo A."/>
            <person name="Felfoldi T."/>
            <person name="Schumann P."/>
            <person name="Boka K."/>
            <person name="Keki Z."/>
            <person name="Toumi M."/>
            <person name="Toth E."/>
        </authorList>
    </citation>
    <scope>NUCLEOTIDE SEQUENCE [LARGE SCALE GENOMIC DNA]</scope>
    <source>
        <strain evidence="9 10">MG-N-17</strain>
    </source>
</reference>
<feature type="domain" description="RCK C-terminal" evidence="8">
    <location>
        <begin position="312"/>
        <end position="396"/>
    </location>
</feature>
<dbReference type="InterPro" id="IPR036721">
    <property type="entry name" value="RCK_C_sf"/>
</dbReference>
<dbReference type="Gene3D" id="3.30.70.1450">
    <property type="entry name" value="Regulator of K+ conductance, C-terminal domain"/>
    <property type="match status" value="2"/>
</dbReference>
<gene>
    <name evidence="9" type="ORF">FEM03_15580</name>
</gene>
<evidence type="ECO:0000256" key="5">
    <source>
        <dbReference type="ARBA" id="ARBA00022989"/>
    </source>
</evidence>
<evidence type="ECO:0000256" key="3">
    <source>
        <dbReference type="ARBA" id="ARBA00022692"/>
    </source>
</evidence>
<evidence type="ECO:0000256" key="2">
    <source>
        <dbReference type="ARBA" id="ARBA00022448"/>
    </source>
</evidence>
<dbReference type="PANTHER" id="PTHR43652:SF1">
    <property type="entry name" value="RESPONSE REGULATOR"/>
    <property type="match status" value="1"/>
</dbReference>
<dbReference type="EMBL" id="VAUV01000011">
    <property type="protein sequence ID" value="TLD69746.1"/>
    <property type="molecule type" value="Genomic_DNA"/>
</dbReference>
<dbReference type="GO" id="GO:0008324">
    <property type="term" value="F:monoatomic cation transmembrane transporter activity"/>
    <property type="evidence" value="ECO:0007669"/>
    <property type="project" value="InterPro"/>
</dbReference>
<evidence type="ECO:0000256" key="1">
    <source>
        <dbReference type="ARBA" id="ARBA00004141"/>
    </source>
</evidence>
<feature type="transmembrane region" description="Helical" evidence="7">
    <location>
        <begin position="174"/>
        <end position="195"/>
    </location>
</feature>
<accession>A0A5R8KBS6</accession>
<dbReference type="InterPro" id="IPR031312">
    <property type="entry name" value="Na/sul_symport_CS"/>
</dbReference>
<dbReference type="Pfam" id="PF03600">
    <property type="entry name" value="CitMHS"/>
    <property type="match status" value="2"/>
</dbReference>
<keyword evidence="3 7" id="KW-0812">Transmembrane</keyword>
<comment type="subcellular location">
    <subcellularLocation>
        <location evidence="1">Membrane</location>
        <topology evidence="1">Multi-pass membrane protein</topology>
    </subcellularLocation>
</comment>
<feature type="transmembrane region" description="Helical" evidence="7">
    <location>
        <begin position="28"/>
        <end position="45"/>
    </location>
</feature>
<feature type="transmembrane region" description="Helical" evidence="7">
    <location>
        <begin position="136"/>
        <end position="154"/>
    </location>
</feature>
<dbReference type="InterPro" id="IPR051679">
    <property type="entry name" value="DASS-Related_Transporters"/>
</dbReference>
<sequence length="608" mass="65146">MSWDLLMVLMLLGVCMVLFVVNKPRMDVVALMVIVLLPLSGVISVQEALVGFSDPNVILIALLFVIGEALVRTGVTFEVGDWLVRRAGKSEMKLVVLLMLVVAGLGSVMSSTGVVGIFIPVALGVARRLKVSPGRLMMPLSFAGLIGGMLTLVATPPNMVLDGALRQEGFEGFAFFSFTPLGLLILAFGIGYMVVAQRWLKGAADGGAVVPVRRGLSHFIKEYRLENRGFRLRIGAGCGLDGKRLDALNLRREHGANVVAVERAGRFGHVLLNPRAGMELRVGDVLLVDFSQEVKIGGFCEEMGWELLPMKGGYFRESWNEAGMVEVMIAPESPPIGKSVQEQGFRSRYGLSVVGLRRQGKVFEGQLLEEKLKMGDVLLVAGPWKSIRQLQGMAGDFIVLGLPPEVEDVAPARDRLPHALGVLALMVVLMVGGWVPNVIAGLMACLLMGLFRCVDLAGAYKSIHWQSLILIAGMIPFAQALESTGGVGLAVEGFLGLMEGAGVRWLLGGVFVMTALTSLFISNTATAVLMAPIALSVAKHLEVSPVPFAMVVAIAASAAFMTPVSSPVNTLVMGPGNYRFMDFVKVGVPFTLLVLVVTVLVVPWLFPL</sequence>
<dbReference type="InterPro" id="IPR004680">
    <property type="entry name" value="Cit_transptr-like_dom"/>
</dbReference>
<protein>
    <submittedName>
        <fullName evidence="9">SLC13 family permease</fullName>
    </submittedName>
</protein>
<feature type="domain" description="RCK C-terminal" evidence="8">
    <location>
        <begin position="217"/>
        <end position="305"/>
    </location>
</feature>
<keyword evidence="5 7" id="KW-1133">Transmembrane helix</keyword>
<dbReference type="Pfam" id="PF02080">
    <property type="entry name" value="TrkA_C"/>
    <property type="match status" value="2"/>
</dbReference>
<dbReference type="PROSITE" id="PS51202">
    <property type="entry name" value="RCK_C"/>
    <property type="match status" value="2"/>
</dbReference>
<dbReference type="Proteomes" id="UP000306196">
    <property type="component" value="Unassembled WGS sequence"/>
</dbReference>
<keyword evidence="4" id="KW-0677">Repeat</keyword>
<feature type="transmembrane region" description="Helical" evidence="7">
    <location>
        <begin position="586"/>
        <end position="606"/>
    </location>
</feature>
<feature type="transmembrane region" description="Helical" evidence="7">
    <location>
        <begin position="467"/>
        <end position="491"/>
    </location>
</feature>
<proteinExistence type="predicted"/>
<evidence type="ECO:0000313" key="10">
    <source>
        <dbReference type="Proteomes" id="UP000306196"/>
    </source>
</evidence>
<dbReference type="InterPro" id="IPR006037">
    <property type="entry name" value="RCK_C"/>
</dbReference>
<dbReference type="PANTHER" id="PTHR43652">
    <property type="entry name" value="BASIC AMINO ACID ANTIPORTER YFCC-RELATED"/>
    <property type="match status" value="1"/>
</dbReference>
<evidence type="ECO:0000256" key="6">
    <source>
        <dbReference type="ARBA" id="ARBA00023136"/>
    </source>
</evidence>
<dbReference type="SUPFAM" id="SSF116726">
    <property type="entry name" value="TrkA C-terminal domain-like"/>
    <property type="match status" value="2"/>
</dbReference>
<dbReference type="OrthoDB" id="9765532at2"/>
<keyword evidence="10" id="KW-1185">Reference proteome</keyword>
<keyword evidence="6 7" id="KW-0472">Membrane</keyword>
<dbReference type="RefSeq" id="WP_138087206.1">
    <property type="nucleotide sequence ID" value="NZ_VAUV01000011.1"/>
</dbReference>
<feature type="transmembrane region" description="Helical" evidence="7">
    <location>
        <begin position="546"/>
        <end position="566"/>
    </location>
</feature>
<evidence type="ECO:0000313" key="9">
    <source>
        <dbReference type="EMBL" id="TLD69746.1"/>
    </source>
</evidence>
<evidence type="ECO:0000259" key="8">
    <source>
        <dbReference type="PROSITE" id="PS51202"/>
    </source>
</evidence>
<dbReference type="GO" id="GO:0006813">
    <property type="term" value="P:potassium ion transport"/>
    <property type="evidence" value="ECO:0007669"/>
    <property type="project" value="InterPro"/>
</dbReference>
<name>A0A5R8KBS6_9BACT</name>
<feature type="transmembrane region" description="Helical" evidence="7">
    <location>
        <begin position="95"/>
        <end position="124"/>
    </location>
</feature>
<dbReference type="AlphaFoldDB" id="A0A5R8KBS6"/>
<evidence type="ECO:0000256" key="7">
    <source>
        <dbReference type="SAM" id="Phobius"/>
    </source>
</evidence>
<dbReference type="PROSITE" id="PS01271">
    <property type="entry name" value="NA_SULFATE"/>
    <property type="match status" value="1"/>
</dbReference>
<comment type="caution">
    <text evidence="9">The sequence shown here is derived from an EMBL/GenBank/DDBJ whole genome shotgun (WGS) entry which is preliminary data.</text>
</comment>
<dbReference type="GO" id="GO:0005886">
    <property type="term" value="C:plasma membrane"/>
    <property type="evidence" value="ECO:0007669"/>
    <property type="project" value="TreeGrafter"/>
</dbReference>